<dbReference type="InterPro" id="IPR036412">
    <property type="entry name" value="HAD-like_sf"/>
</dbReference>
<comment type="caution">
    <text evidence="1">The sequence shown here is derived from an EMBL/GenBank/DDBJ whole genome shotgun (WGS) entry which is preliminary data.</text>
</comment>
<dbReference type="Pfam" id="PF13419">
    <property type="entry name" value="HAD_2"/>
    <property type="match status" value="1"/>
</dbReference>
<gene>
    <name evidence="1" type="ORF">QEK83_001616</name>
</gene>
<dbReference type="GO" id="GO:0043136">
    <property type="term" value="F:sn-glycerol 3-phosphatase activity"/>
    <property type="evidence" value="ECO:0007669"/>
    <property type="project" value="TreeGrafter"/>
</dbReference>
<dbReference type="GO" id="GO:0050308">
    <property type="term" value="F:sugar-phosphatase activity"/>
    <property type="evidence" value="ECO:0007669"/>
    <property type="project" value="TreeGrafter"/>
</dbReference>
<dbReference type="SFLD" id="SFLDS00003">
    <property type="entry name" value="Haloacid_Dehalogenase"/>
    <property type="match status" value="1"/>
</dbReference>
<evidence type="ECO:0000313" key="1">
    <source>
        <dbReference type="EMBL" id="EKT4440969.1"/>
    </source>
</evidence>
<sequence length="220" mass="23605">MPTLHCKALLLDMDGTLIDSLVLVEHVLGLFSTKHGLDYEEVRARAHGMQTIDLVRHYLGDTDAARQEAKMLERYEEEHVEGIVATPGAAALLRSLPPHQVALVTSAGQKLARNRMNAAGLQLPTTAVFAEDANPGKPNPFCYQLGAKRLGLDAKDCVVIEDARAGIEAGLAAGAIVLNVGPRHPEQSARVIDIASLEDLTIEVIGDSLNIGYVECNTNP</sequence>
<dbReference type="EMBL" id="ABLOMU010000012">
    <property type="protein sequence ID" value="EKT4440969.1"/>
    <property type="molecule type" value="Genomic_DNA"/>
</dbReference>
<dbReference type="InterPro" id="IPR023214">
    <property type="entry name" value="HAD_sf"/>
</dbReference>
<evidence type="ECO:0000313" key="2">
    <source>
        <dbReference type="Proteomes" id="UP001214521"/>
    </source>
</evidence>
<dbReference type="Gene3D" id="3.40.50.1000">
    <property type="entry name" value="HAD superfamily/HAD-like"/>
    <property type="match status" value="1"/>
</dbReference>
<dbReference type="InterPro" id="IPR041492">
    <property type="entry name" value="HAD_2"/>
</dbReference>
<dbReference type="AlphaFoldDB" id="A0AAI9FWA4"/>
<dbReference type="NCBIfam" id="TIGR01509">
    <property type="entry name" value="HAD-SF-IA-v3"/>
    <property type="match status" value="1"/>
</dbReference>
<name>A0AAI9FWA4_STEMA</name>
<protein>
    <submittedName>
        <fullName evidence="1">HAD-IA family hydrolase</fullName>
    </submittedName>
</protein>
<accession>A0AAI9FWA4</accession>
<proteinExistence type="predicted"/>
<dbReference type="InterPro" id="IPR051806">
    <property type="entry name" value="HAD-like_SPP"/>
</dbReference>
<reference evidence="1" key="1">
    <citation type="submission" date="2022-07" db="EMBL/GenBank/DDBJ databases">
        <authorList>
            <consortium name="Clinical and Environmental Microbiology Branch: Whole genome sequencing antimicrobial resistance pathogens in the healthcare setting"/>
        </authorList>
    </citation>
    <scope>NUCLEOTIDE SEQUENCE</scope>
    <source>
        <strain evidence="1">Stenotrophomonas_maltophilia_2021CK-00905</strain>
    </source>
</reference>
<dbReference type="SFLD" id="SFLDG01129">
    <property type="entry name" value="C1.5:_HAD__Beta-PGM__Phosphata"/>
    <property type="match status" value="1"/>
</dbReference>
<dbReference type="PANTHER" id="PTHR43481:SF4">
    <property type="entry name" value="GLYCEROL-1-PHOSPHATE PHOSPHOHYDROLASE 1-RELATED"/>
    <property type="match status" value="1"/>
</dbReference>
<dbReference type="RefSeq" id="WP_032962184.1">
    <property type="nucleotide sequence ID" value="NZ_JBFCWN010000003.1"/>
</dbReference>
<keyword evidence="1" id="KW-0378">Hydrolase</keyword>
<dbReference type="InterPro" id="IPR023198">
    <property type="entry name" value="PGP-like_dom2"/>
</dbReference>
<organism evidence="1 2">
    <name type="scientific">Stenotrophomonas maltophilia</name>
    <name type="common">Pseudomonas maltophilia</name>
    <name type="synonym">Xanthomonas maltophilia</name>
    <dbReference type="NCBI Taxonomy" id="40324"/>
    <lineage>
        <taxon>Bacteria</taxon>
        <taxon>Pseudomonadati</taxon>
        <taxon>Pseudomonadota</taxon>
        <taxon>Gammaproteobacteria</taxon>
        <taxon>Lysobacterales</taxon>
        <taxon>Lysobacteraceae</taxon>
        <taxon>Stenotrophomonas</taxon>
        <taxon>Stenotrophomonas maltophilia group</taxon>
    </lineage>
</organism>
<dbReference type="InterPro" id="IPR006439">
    <property type="entry name" value="HAD-SF_hydro_IA"/>
</dbReference>
<dbReference type="Gene3D" id="1.10.150.240">
    <property type="entry name" value="Putative phosphatase, domain 2"/>
    <property type="match status" value="1"/>
</dbReference>
<dbReference type="Proteomes" id="UP001214521">
    <property type="component" value="Unassembled WGS sequence"/>
</dbReference>
<dbReference type="SUPFAM" id="SSF56784">
    <property type="entry name" value="HAD-like"/>
    <property type="match status" value="1"/>
</dbReference>
<dbReference type="PANTHER" id="PTHR43481">
    <property type="entry name" value="FRUCTOSE-1-PHOSPHATE PHOSPHATASE"/>
    <property type="match status" value="1"/>
</dbReference>